<gene>
    <name evidence="1" type="ORF">HNP71_002823</name>
</gene>
<dbReference type="EMBL" id="JACHFJ010000023">
    <property type="protein sequence ID" value="MBB5374542.1"/>
    <property type="molecule type" value="Genomic_DNA"/>
</dbReference>
<accession>A0A840VWP1</accession>
<protein>
    <submittedName>
        <fullName evidence="1">Putative metal-dependent HD superfamily phosphohydrolase</fullName>
    </submittedName>
</protein>
<dbReference type="RefSeq" id="WP_183267555.1">
    <property type="nucleotide sequence ID" value="NZ_JACHFJ010000023.1"/>
</dbReference>
<dbReference type="AlphaFoldDB" id="A0A840VWP1"/>
<keyword evidence="2" id="KW-1185">Reference proteome</keyword>
<dbReference type="Proteomes" id="UP000553706">
    <property type="component" value="Unassembled WGS sequence"/>
</dbReference>
<sequence length="214" mass="25126">MLNIKDIHAAHEFDELKSHILTSTPDKQSVHDMLSGRFRLYHGTWHIAATYALHKSLKQWHDVMHDVSDELAILHAIYYHDADNDELVSAQIWDRHASHSGHEAMTFQLADRVKRMIEATAKHDAARHADQVLDWFLDLDLAPLAYDADLFDFNRKLIRLENHHLSDQAFNKTTADLFHSLLHLPKIFHHPVMTQQFEQKARENMQRYLKLHHL</sequence>
<evidence type="ECO:0000313" key="2">
    <source>
        <dbReference type="Proteomes" id="UP000553706"/>
    </source>
</evidence>
<dbReference type="InterPro" id="IPR009218">
    <property type="entry name" value="HD_phosphohydro"/>
</dbReference>
<proteinExistence type="predicted"/>
<dbReference type="PANTHER" id="PTHR21174:SF0">
    <property type="entry name" value="HD PHOSPHOHYDROLASE FAMILY PROTEIN-RELATED"/>
    <property type="match status" value="1"/>
</dbReference>
<keyword evidence="1" id="KW-0378">Hydrolase</keyword>
<dbReference type="PANTHER" id="PTHR21174">
    <property type="match status" value="1"/>
</dbReference>
<name>A0A840VWP1_9PROT</name>
<reference evidence="1 2" key="1">
    <citation type="submission" date="2020-08" db="EMBL/GenBank/DDBJ databases">
        <title>Genomic Encyclopedia of Type Strains, Phase IV (KMG-IV): sequencing the most valuable type-strain genomes for metagenomic binning, comparative biology and taxonomic classification.</title>
        <authorList>
            <person name="Goeker M."/>
        </authorList>
    </citation>
    <scope>NUCLEOTIDE SEQUENCE [LARGE SCALE GENOMIC DNA]</scope>
    <source>
        <strain evidence="1 2">DSM 27026</strain>
    </source>
</reference>
<comment type="caution">
    <text evidence="1">The sequence shown here is derived from an EMBL/GenBank/DDBJ whole genome shotgun (WGS) entry which is preliminary data.</text>
</comment>
<dbReference type="SUPFAM" id="SSF109604">
    <property type="entry name" value="HD-domain/PDEase-like"/>
    <property type="match status" value="1"/>
</dbReference>
<evidence type="ECO:0000313" key="1">
    <source>
        <dbReference type="EMBL" id="MBB5374542.1"/>
    </source>
</evidence>
<organism evidence="1 2">
    <name type="scientific">Acidocella aromatica</name>
    <dbReference type="NCBI Taxonomy" id="1303579"/>
    <lineage>
        <taxon>Bacteria</taxon>
        <taxon>Pseudomonadati</taxon>
        <taxon>Pseudomonadota</taxon>
        <taxon>Alphaproteobacteria</taxon>
        <taxon>Acetobacterales</taxon>
        <taxon>Acidocellaceae</taxon>
        <taxon>Acidocella</taxon>
    </lineage>
</organism>
<dbReference type="GO" id="GO:0016787">
    <property type="term" value="F:hydrolase activity"/>
    <property type="evidence" value="ECO:0007669"/>
    <property type="project" value="UniProtKB-KW"/>
</dbReference>